<dbReference type="InterPro" id="IPR011257">
    <property type="entry name" value="DNA_glycosylase"/>
</dbReference>
<dbReference type="GO" id="GO:0006298">
    <property type="term" value="P:mismatch repair"/>
    <property type="evidence" value="ECO:0007669"/>
    <property type="project" value="TreeGrafter"/>
</dbReference>
<evidence type="ECO:0000256" key="9">
    <source>
        <dbReference type="ARBA" id="ARBA00022763"/>
    </source>
</evidence>
<keyword evidence="9" id="KW-0227">DNA damage</keyword>
<dbReference type="SUPFAM" id="SSF55811">
    <property type="entry name" value="Nudix"/>
    <property type="match status" value="1"/>
</dbReference>
<evidence type="ECO:0000313" key="17">
    <source>
        <dbReference type="Proteomes" id="UP000002425"/>
    </source>
</evidence>
<dbReference type="GO" id="GO:0000701">
    <property type="term" value="F:purine-specific mismatch base pair DNA N-glycosylase activity"/>
    <property type="evidence" value="ECO:0007669"/>
    <property type="project" value="UniProtKB-EC"/>
</dbReference>
<dbReference type="SUPFAM" id="SSF48150">
    <property type="entry name" value="DNA-glycosylase"/>
    <property type="match status" value="1"/>
</dbReference>
<evidence type="ECO:0000259" key="15">
    <source>
        <dbReference type="SMART" id="SM00478"/>
    </source>
</evidence>
<dbReference type="CDD" id="cd03431">
    <property type="entry name" value="NUDIX_DNA_Glycosylase_C-MutY"/>
    <property type="match status" value="1"/>
</dbReference>
<dbReference type="Gene3D" id="3.90.79.10">
    <property type="entry name" value="Nucleoside Triphosphate Pyrophosphohydrolase"/>
    <property type="match status" value="1"/>
</dbReference>
<dbReference type="Pfam" id="PF00730">
    <property type="entry name" value="HhH-GPD"/>
    <property type="match status" value="1"/>
</dbReference>
<protein>
    <recommendedName>
        <fullName evidence="6">Adenine DNA glycosylase</fullName>
        <ecNumber evidence="5">3.2.2.31</ecNumber>
    </recommendedName>
</protein>
<evidence type="ECO:0000256" key="12">
    <source>
        <dbReference type="ARBA" id="ARBA00023014"/>
    </source>
</evidence>
<dbReference type="AlphaFoldDB" id="Q1Q8E2"/>
<dbReference type="Proteomes" id="UP000002425">
    <property type="component" value="Chromosome"/>
</dbReference>
<dbReference type="InterPro" id="IPR003265">
    <property type="entry name" value="HhH-GPD_domain"/>
</dbReference>
<dbReference type="GO" id="GO:0035485">
    <property type="term" value="F:adenine/guanine mispair binding"/>
    <property type="evidence" value="ECO:0007669"/>
    <property type="project" value="TreeGrafter"/>
</dbReference>
<dbReference type="PROSITE" id="PS00764">
    <property type="entry name" value="ENDONUCLEASE_III_1"/>
    <property type="match status" value="1"/>
</dbReference>
<evidence type="ECO:0000256" key="8">
    <source>
        <dbReference type="ARBA" id="ARBA00022723"/>
    </source>
</evidence>
<dbReference type="EC" id="3.2.2.31" evidence="5"/>
<dbReference type="InterPro" id="IPR003651">
    <property type="entry name" value="Endonuclease3_FeS-loop_motif"/>
</dbReference>
<keyword evidence="17" id="KW-1185">Reference proteome</keyword>
<evidence type="ECO:0000256" key="4">
    <source>
        <dbReference type="ARBA" id="ARBA00008343"/>
    </source>
</evidence>
<dbReference type="InterPro" id="IPR023170">
    <property type="entry name" value="HhH_base_excis_C"/>
</dbReference>
<evidence type="ECO:0000256" key="13">
    <source>
        <dbReference type="ARBA" id="ARBA00023204"/>
    </source>
</evidence>
<dbReference type="HOGENOM" id="CLU_012862_0_2_6"/>
<organism evidence="16 17">
    <name type="scientific">Psychrobacter cryohalolentis (strain ATCC BAA-1226 / DSM 17306 / VKM B-2378 / K5)</name>
    <dbReference type="NCBI Taxonomy" id="335284"/>
    <lineage>
        <taxon>Bacteria</taxon>
        <taxon>Pseudomonadati</taxon>
        <taxon>Pseudomonadota</taxon>
        <taxon>Gammaproteobacteria</taxon>
        <taxon>Moraxellales</taxon>
        <taxon>Moraxellaceae</taxon>
        <taxon>Psychrobacter</taxon>
    </lineage>
</organism>
<evidence type="ECO:0000256" key="14">
    <source>
        <dbReference type="ARBA" id="ARBA00023295"/>
    </source>
</evidence>
<dbReference type="Gene3D" id="1.10.340.30">
    <property type="entry name" value="Hypothetical protein, domain 2"/>
    <property type="match status" value="1"/>
</dbReference>
<comment type="function">
    <text evidence="3">Adenine glycosylase active on G-A mispairs. MutY also corrects error-prone DNA synthesis past GO lesions which are due to the oxidatively damaged form of guanine: 7,8-dihydro-8-oxoguanine (8-oxo-dGTP).</text>
</comment>
<evidence type="ECO:0000313" key="16">
    <source>
        <dbReference type="EMBL" id="ABE76061.1"/>
    </source>
</evidence>
<dbReference type="InterPro" id="IPR029119">
    <property type="entry name" value="MutY_C"/>
</dbReference>
<dbReference type="SMART" id="SM00478">
    <property type="entry name" value="ENDO3c"/>
    <property type="match status" value="1"/>
</dbReference>
<evidence type="ECO:0000256" key="5">
    <source>
        <dbReference type="ARBA" id="ARBA00012045"/>
    </source>
</evidence>
<keyword evidence="12" id="KW-0411">Iron-sulfur</keyword>
<dbReference type="Pfam" id="PF10576">
    <property type="entry name" value="EndIII_4Fe-2S"/>
    <property type="match status" value="1"/>
</dbReference>
<dbReference type="InterPro" id="IPR004035">
    <property type="entry name" value="Endouclease-III_FeS-bd_BS"/>
</dbReference>
<proteinExistence type="inferred from homology"/>
<dbReference type="PROSITE" id="PS01155">
    <property type="entry name" value="ENDONUCLEASE_III_2"/>
    <property type="match status" value="1"/>
</dbReference>
<dbReference type="GO" id="GO:0032357">
    <property type="term" value="F:oxidized purine DNA binding"/>
    <property type="evidence" value="ECO:0007669"/>
    <property type="project" value="TreeGrafter"/>
</dbReference>
<keyword evidence="10 16" id="KW-0378">Hydrolase</keyword>
<accession>Q1Q8E2</accession>
<dbReference type="PANTHER" id="PTHR42944:SF1">
    <property type="entry name" value="ADENINE DNA GLYCOSYLASE"/>
    <property type="match status" value="1"/>
</dbReference>
<feature type="domain" description="HhH-GPD" evidence="15">
    <location>
        <begin position="90"/>
        <end position="243"/>
    </location>
</feature>
<evidence type="ECO:0000256" key="2">
    <source>
        <dbReference type="ARBA" id="ARBA00001966"/>
    </source>
</evidence>
<dbReference type="FunFam" id="1.10.340.30:FF:000002">
    <property type="entry name" value="Adenine DNA glycosylase"/>
    <property type="match status" value="1"/>
</dbReference>
<dbReference type="InterPro" id="IPR044298">
    <property type="entry name" value="MIG/MutY"/>
</dbReference>
<dbReference type="InterPro" id="IPR005760">
    <property type="entry name" value="A/G_AdeGlyc_MutY"/>
</dbReference>
<dbReference type="PANTHER" id="PTHR42944">
    <property type="entry name" value="ADENINE DNA GLYCOSYLASE"/>
    <property type="match status" value="1"/>
</dbReference>
<reference evidence="16" key="1">
    <citation type="submission" date="2006-03" db="EMBL/GenBank/DDBJ databases">
        <title>Complete sequence of chromosome of Psychrobacter cryohalolentis K5.</title>
        <authorList>
            <consortium name="US DOE Joint Genome Institute"/>
            <person name="Copeland A."/>
            <person name="Lucas S."/>
            <person name="Lapidus A."/>
            <person name="Barry K."/>
            <person name="Detter J.C."/>
            <person name="Glavina del Rio T."/>
            <person name="Hammon N."/>
            <person name="Israni S."/>
            <person name="Dalin E."/>
            <person name="Tice H."/>
            <person name="Pitluck S."/>
            <person name="Brettin T."/>
            <person name="Bruce D."/>
            <person name="Han C."/>
            <person name="Tapia R."/>
            <person name="Sims D.R."/>
            <person name="Gilna P."/>
            <person name="Schmutz J."/>
            <person name="Larimer F."/>
            <person name="Land M."/>
            <person name="Hauser L."/>
            <person name="Kyrpides N."/>
            <person name="Kim E."/>
            <person name="Richardson P."/>
        </authorList>
    </citation>
    <scope>NUCLEOTIDE SEQUENCE</scope>
    <source>
        <strain evidence="16">K5</strain>
    </source>
</reference>
<dbReference type="eggNOG" id="COG1194">
    <property type="taxonomic scope" value="Bacteria"/>
</dbReference>
<dbReference type="STRING" id="335284.Pcryo_2284"/>
<keyword evidence="11" id="KW-0408">Iron</keyword>
<gene>
    <name evidence="16" type="ordered locus">Pcryo_2284</name>
</gene>
<keyword evidence="14 16" id="KW-0326">Glycosidase</keyword>
<dbReference type="Pfam" id="PF14815">
    <property type="entry name" value="NUDIX_4"/>
    <property type="match status" value="1"/>
</dbReference>
<keyword evidence="7" id="KW-0004">4Fe-4S</keyword>
<dbReference type="GO" id="GO:0046872">
    <property type="term" value="F:metal ion binding"/>
    <property type="evidence" value="ECO:0007669"/>
    <property type="project" value="UniProtKB-KW"/>
</dbReference>
<evidence type="ECO:0000256" key="3">
    <source>
        <dbReference type="ARBA" id="ARBA00002933"/>
    </source>
</evidence>
<name>Q1Q8E2_PSYCK</name>
<dbReference type="CDD" id="cd00056">
    <property type="entry name" value="ENDO3c"/>
    <property type="match status" value="1"/>
</dbReference>
<dbReference type="KEGG" id="pcr:Pcryo_2284"/>
<dbReference type="GO" id="GO:0034039">
    <property type="term" value="F:8-oxo-7,8-dihydroguanine DNA N-glycosylase activity"/>
    <property type="evidence" value="ECO:0007669"/>
    <property type="project" value="TreeGrafter"/>
</dbReference>
<dbReference type="Gene3D" id="1.10.1670.10">
    <property type="entry name" value="Helix-hairpin-Helix base-excision DNA repair enzymes (C-terminal)"/>
    <property type="match status" value="1"/>
</dbReference>
<keyword evidence="8" id="KW-0479">Metal-binding</keyword>
<keyword evidence="13" id="KW-0234">DNA repair</keyword>
<evidence type="ECO:0000256" key="1">
    <source>
        <dbReference type="ARBA" id="ARBA00000843"/>
    </source>
</evidence>
<dbReference type="GO" id="GO:0051539">
    <property type="term" value="F:4 iron, 4 sulfur cluster binding"/>
    <property type="evidence" value="ECO:0007669"/>
    <property type="project" value="UniProtKB-KW"/>
</dbReference>
<dbReference type="InterPro" id="IPR015797">
    <property type="entry name" value="NUDIX_hydrolase-like_dom_sf"/>
</dbReference>
<comment type="similarity">
    <text evidence="4">Belongs to the Nth/MutY family.</text>
</comment>
<dbReference type="GO" id="GO:0006284">
    <property type="term" value="P:base-excision repair"/>
    <property type="evidence" value="ECO:0007669"/>
    <property type="project" value="InterPro"/>
</dbReference>
<comment type="catalytic activity">
    <reaction evidence="1">
        <text>Hydrolyzes free adenine bases from 7,8-dihydro-8-oxoguanine:adenine mismatched double-stranded DNA, leaving an apurinic site.</text>
        <dbReference type="EC" id="3.2.2.31"/>
    </reaction>
</comment>
<sequence length="453" mass="50435">MVLTTKLTYCCLVSIVLHPINNLNPKFYTSLLNLQGILLHTQFSHSLTSLDAFAPRLLAWFADNGRHDLPWQQHQTDTPNPYIVWLSEVMLQQTQVTTVLPYFARFMDSFPTVQDLAAAEWDTIAEHWAGLGYYARARNLHKGAKQLVAVIDETGDFPQTLAGWEAISGVGPSTAGAIMSMGLHRYGVICDGNVKRVLTRWAAIDGDITKSATTKDLWALAERLTPREQSGLFAQAMMDMGATLCTRSKPACLLCPLQDDCLAHAQGRETEYPVKAKKQPKPSKFSNALLIENENGEILWLQRPDNGIWGGLWSLPLAFIEKISGKVAVKDADKNKNKGPIAANDNQLLEVASNEKIYETEFTTAEQIINEWLDKNKLSAKSVSNTLLDDAPIKHSLTHFHWYLTPQSVTLNDKQVTEITKALQAAEININWLNTDDAQATLGLPRAMVKILE</sequence>
<dbReference type="InterPro" id="IPR004036">
    <property type="entry name" value="Endonuclease-III-like_CS2"/>
</dbReference>
<evidence type="ECO:0000256" key="6">
    <source>
        <dbReference type="ARBA" id="ARBA00022023"/>
    </source>
</evidence>
<dbReference type="EMBL" id="CP000323">
    <property type="protein sequence ID" value="ABE76061.1"/>
    <property type="molecule type" value="Genomic_DNA"/>
</dbReference>
<comment type="cofactor">
    <cofactor evidence="2">
        <name>[4Fe-4S] cluster</name>
        <dbReference type="ChEBI" id="CHEBI:49883"/>
    </cofactor>
</comment>
<evidence type="ECO:0000256" key="10">
    <source>
        <dbReference type="ARBA" id="ARBA00022801"/>
    </source>
</evidence>
<evidence type="ECO:0000256" key="11">
    <source>
        <dbReference type="ARBA" id="ARBA00023004"/>
    </source>
</evidence>
<evidence type="ECO:0000256" key="7">
    <source>
        <dbReference type="ARBA" id="ARBA00022485"/>
    </source>
</evidence>
<dbReference type="NCBIfam" id="TIGR01084">
    <property type="entry name" value="mutY"/>
    <property type="match status" value="1"/>
</dbReference>